<dbReference type="AlphaFoldDB" id="A0A4Q9L1W2"/>
<dbReference type="VEuPathDB" id="MicrosporidiaDB:CWI38_1039p0020"/>
<evidence type="ECO:0000313" key="5">
    <source>
        <dbReference type="Proteomes" id="UP000292362"/>
    </source>
</evidence>
<dbReference type="Proteomes" id="UP000292362">
    <property type="component" value="Unassembled WGS sequence"/>
</dbReference>
<organism evidence="2 5">
    <name type="scientific">Hamiltosporidium tvaerminnensis</name>
    <dbReference type="NCBI Taxonomy" id="1176355"/>
    <lineage>
        <taxon>Eukaryota</taxon>
        <taxon>Fungi</taxon>
        <taxon>Fungi incertae sedis</taxon>
        <taxon>Microsporidia</taxon>
        <taxon>Dubosqiidae</taxon>
        <taxon>Hamiltosporidium</taxon>
    </lineage>
</organism>
<gene>
    <name evidence="2" type="ORF">CWI37_0720p0010</name>
    <name evidence="3" type="ORF">CWI38_1039p0020</name>
</gene>
<evidence type="ECO:0000256" key="1">
    <source>
        <dbReference type="SAM" id="Coils"/>
    </source>
</evidence>
<feature type="coiled-coil region" evidence="1">
    <location>
        <begin position="32"/>
        <end position="59"/>
    </location>
</feature>
<dbReference type="VEuPathDB" id="MicrosporidiaDB:CWI37_0720p0010"/>
<protein>
    <submittedName>
        <fullName evidence="2">Uncharacterized protein</fullName>
    </submittedName>
</protein>
<reference evidence="4 5" key="1">
    <citation type="submission" date="2017-12" db="EMBL/GenBank/DDBJ databases">
        <authorList>
            <person name="Pombert J.-F."/>
            <person name="Haag K.L."/>
            <person name="Ebert D."/>
        </authorList>
    </citation>
    <scope>NUCLEOTIDE SEQUENCE [LARGE SCALE GENOMIC DNA]</scope>
    <source>
        <strain evidence="2">FI-OER-3-3</strain>
        <strain evidence="3">IL-G-3</strain>
    </source>
</reference>
<comment type="caution">
    <text evidence="2">The sequence shown here is derived from an EMBL/GenBank/DDBJ whole genome shotgun (WGS) entry which is preliminary data.</text>
</comment>
<dbReference type="EMBL" id="PITJ01000720">
    <property type="protein sequence ID" value="TBU01393.1"/>
    <property type="molecule type" value="Genomic_DNA"/>
</dbReference>
<evidence type="ECO:0000313" key="4">
    <source>
        <dbReference type="Proteomes" id="UP000292282"/>
    </source>
</evidence>
<keyword evidence="1" id="KW-0175">Coiled coil</keyword>
<evidence type="ECO:0000313" key="3">
    <source>
        <dbReference type="EMBL" id="TBU11787.1"/>
    </source>
</evidence>
<dbReference type="EMBL" id="PITK01001039">
    <property type="protein sequence ID" value="TBU11787.1"/>
    <property type="molecule type" value="Genomic_DNA"/>
</dbReference>
<name>A0A4Q9L1W2_9MICR</name>
<evidence type="ECO:0000313" key="2">
    <source>
        <dbReference type="EMBL" id="TBU01393.1"/>
    </source>
</evidence>
<dbReference type="Proteomes" id="UP000292282">
    <property type="component" value="Unassembled WGS sequence"/>
</dbReference>
<keyword evidence="4" id="KW-1185">Reference proteome</keyword>
<accession>A0A4Q9L1W2</accession>
<sequence>MKILRKELDRTVDEIYNEYEDLALSEQKLSKFNSISEEIENKIIEKEKIEEELRIIEDQIKPFDFIDFLQNQTEKFKNINFETIITLFEEIKTANDFFIEQQDEEYISKCNNLNTELKNYTLQSIFDVIHHKPTTFFKNQFILKTFPYFTFEELNKIKFKYLRMRKTKCQEKIQYFREEIAILLKHTIKEEFYLYYKIFEEELPYTIKYLYSIEDTNLYSDNQATQNIFECFVFSVLRDFVSNLDKEILEKFILENQNEIISIRKSEDTKIKSEIFKIDEMSEIERYYYSLIIFNVSLSKFYRLFDQKEDSINDSVFEV</sequence>
<proteinExistence type="predicted"/>
<dbReference type="OrthoDB" id="2191625at2759"/>